<dbReference type="GO" id="GO:0006412">
    <property type="term" value="P:translation"/>
    <property type="evidence" value="ECO:0007669"/>
    <property type="project" value="UniProtKB-UniRule"/>
</dbReference>
<dbReference type="InterPro" id="IPR027498">
    <property type="entry name" value="Ribosomal_uS2_euk"/>
</dbReference>
<proteinExistence type="inferred from homology"/>
<evidence type="ECO:0000256" key="8">
    <source>
        <dbReference type="RuleBase" id="RU003631"/>
    </source>
</evidence>
<dbReference type="GO" id="GO:0003735">
    <property type="term" value="F:structural constituent of ribosome"/>
    <property type="evidence" value="ECO:0007669"/>
    <property type="project" value="UniProtKB-UniRule"/>
</dbReference>
<evidence type="ECO:0000256" key="4">
    <source>
        <dbReference type="ARBA" id="ARBA00022980"/>
    </source>
</evidence>
<gene>
    <name evidence="10" type="ORF">LAMO00422_LOCUS19804</name>
</gene>
<dbReference type="PRINTS" id="PR00395">
    <property type="entry name" value="RIBOSOMALS2"/>
</dbReference>
<evidence type="ECO:0000256" key="6">
    <source>
        <dbReference type="ARBA" id="ARBA00035256"/>
    </source>
</evidence>
<evidence type="ECO:0000256" key="5">
    <source>
        <dbReference type="ARBA" id="ARBA00023274"/>
    </source>
</evidence>
<dbReference type="CDD" id="cd01425">
    <property type="entry name" value="RPS2"/>
    <property type="match status" value="1"/>
</dbReference>
<dbReference type="Pfam" id="PF00318">
    <property type="entry name" value="Ribosomal_S2"/>
    <property type="match status" value="1"/>
</dbReference>
<accession>A0A7S0DQV0</accession>
<keyword evidence="3 7" id="KW-0963">Cytoplasm</keyword>
<dbReference type="GO" id="GO:0022627">
    <property type="term" value="C:cytosolic small ribosomal subunit"/>
    <property type="evidence" value="ECO:0007669"/>
    <property type="project" value="UniProtKB-UniRule"/>
</dbReference>
<feature type="region of interest" description="Disordered" evidence="9">
    <location>
        <begin position="264"/>
        <end position="290"/>
    </location>
</feature>
<dbReference type="EMBL" id="HBEM01029009">
    <property type="protein sequence ID" value="CAD8460846.1"/>
    <property type="molecule type" value="Transcribed_RNA"/>
</dbReference>
<evidence type="ECO:0000256" key="3">
    <source>
        <dbReference type="ARBA" id="ARBA00022490"/>
    </source>
</evidence>
<evidence type="ECO:0000256" key="9">
    <source>
        <dbReference type="SAM" id="MobiDB-lite"/>
    </source>
</evidence>
<dbReference type="InterPro" id="IPR023591">
    <property type="entry name" value="Ribosomal_uS2_flav_dom_sf"/>
</dbReference>
<protein>
    <recommendedName>
        <fullName evidence="6 7">Small ribosomal subunit protein uS2</fullName>
    </recommendedName>
</protein>
<evidence type="ECO:0000256" key="7">
    <source>
        <dbReference type="HAMAP-Rule" id="MF_03015"/>
    </source>
</evidence>
<reference evidence="10" key="1">
    <citation type="submission" date="2021-01" db="EMBL/GenBank/DDBJ databases">
        <authorList>
            <person name="Corre E."/>
            <person name="Pelletier E."/>
            <person name="Niang G."/>
            <person name="Scheremetjew M."/>
            <person name="Finn R."/>
            <person name="Kale V."/>
            <person name="Holt S."/>
            <person name="Cochrane G."/>
            <person name="Meng A."/>
            <person name="Brown T."/>
            <person name="Cohen L."/>
        </authorList>
    </citation>
    <scope>NUCLEOTIDE SEQUENCE</scope>
    <source>
        <strain evidence="10">CCMP2058</strain>
    </source>
</reference>
<dbReference type="InterPro" id="IPR018130">
    <property type="entry name" value="Ribosomal_uS2_CS"/>
</dbReference>
<evidence type="ECO:0000256" key="2">
    <source>
        <dbReference type="ARBA" id="ARBA00006242"/>
    </source>
</evidence>
<dbReference type="PANTHER" id="PTHR11489">
    <property type="entry name" value="40S RIBOSOMAL PROTEIN SA"/>
    <property type="match status" value="1"/>
</dbReference>
<organism evidence="10">
    <name type="scientific">Amorphochlora amoebiformis</name>
    <dbReference type="NCBI Taxonomy" id="1561963"/>
    <lineage>
        <taxon>Eukaryota</taxon>
        <taxon>Sar</taxon>
        <taxon>Rhizaria</taxon>
        <taxon>Cercozoa</taxon>
        <taxon>Chlorarachniophyceae</taxon>
        <taxon>Amorphochlora</taxon>
    </lineage>
</organism>
<keyword evidence="4 7" id="KW-0689">Ribosomal protein</keyword>
<keyword evidence="5 7" id="KW-0687">Ribonucleoprotein</keyword>
<dbReference type="NCBIfam" id="TIGR01012">
    <property type="entry name" value="uS2_euk_arch"/>
    <property type="match status" value="1"/>
</dbReference>
<dbReference type="InterPro" id="IPR001865">
    <property type="entry name" value="Ribosomal_uS2"/>
</dbReference>
<dbReference type="SUPFAM" id="SSF52313">
    <property type="entry name" value="Ribosomal protein S2"/>
    <property type="match status" value="1"/>
</dbReference>
<dbReference type="FunFam" id="3.40.50.10490:FF:000030">
    <property type="entry name" value="30S ribosomal protein S2"/>
    <property type="match status" value="1"/>
</dbReference>
<comment type="function">
    <text evidence="7">Required for the assembly and/or stability of the 40S ribosomal subunit. Required for the processing of the 20S rRNA-precursor to mature 18S rRNA in a late step of the maturation of 40S ribosomal subunits.</text>
</comment>
<dbReference type="AlphaFoldDB" id="A0A7S0DQV0"/>
<evidence type="ECO:0000256" key="1">
    <source>
        <dbReference type="ARBA" id="ARBA00004496"/>
    </source>
</evidence>
<sequence>MEEETRRFSISHSFYMRLLLFSNITTGGAHIINIGKTWEKLMLAARIIVSIENPEDVVAVSGVTMGQRAVYKFAQNTGSSYIASRYTPGCFTNQIQKKFMEPRLLLVTDPFVDHQPIKEAAYSNIPVIALCDTNSNTRFIDVVIPCNNKSKHSLALMYWLLAREVNRLRKAISRAEPWDVVVDLFMYREAEEEEKKSIEETPAAAETENAEAKEKKQDAFAAPSAFAEIKEDATAFGPTPVVAPAGAPEEAAKVQNVAFGIAEDGNWGSTAAPEAAGSWGDSAPPMSAGN</sequence>
<comment type="subcellular location">
    <subcellularLocation>
        <location evidence="1 7">Cytoplasm</location>
    </subcellularLocation>
</comment>
<evidence type="ECO:0000313" key="10">
    <source>
        <dbReference type="EMBL" id="CAD8460846.1"/>
    </source>
</evidence>
<dbReference type="GO" id="GO:0000028">
    <property type="term" value="P:ribosomal small subunit assembly"/>
    <property type="evidence" value="ECO:0007669"/>
    <property type="project" value="UniProtKB-UniRule"/>
</dbReference>
<comment type="subunit">
    <text evidence="7">Component of the small ribosomal subunit. Mature ribosomes consist of a small (40S) and a large (60S) subunit. The 40S subunit contains about 33 different proteins and 1 molecule of RNA (18S). The 60S subunit contains about 49 different proteins and 3 molecules of RNA (25S, 5.8S and 5S). Interacts with ribosomal protein S21.</text>
</comment>
<dbReference type="Gene3D" id="3.40.50.10490">
    <property type="entry name" value="Glucose-6-phosphate isomerase like protein, domain 1"/>
    <property type="match status" value="1"/>
</dbReference>
<comment type="similarity">
    <text evidence="2 7 8">Belongs to the universal ribosomal protein uS2 family.</text>
</comment>
<feature type="region of interest" description="Disordered" evidence="9">
    <location>
        <begin position="193"/>
        <end position="217"/>
    </location>
</feature>
<dbReference type="InterPro" id="IPR005707">
    <property type="entry name" value="Ribosomal_uS2_euk/arc"/>
</dbReference>
<name>A0A7S0DQV0_9EUKA</name>
<dbReference type="HAMAP" id="MF_03015">
    <property type="entry name" value="Ribosomal_S2_euk"/>
    <property type="match status" value="1"/>
</dbReference>
<dbReference type="PROSITE" id="PS00963">
    <property type="entry name" value="RIBOSOMAL_S2_2"/>
    <property type="match status" value="1"/>
</dbReference>